<keyword evidence="4" id="KW-0548">Nucleotidyltransferase</keyword>
<proteinExistence type="inferred from homology"/>
<comment type="cofactor">
    <cofactor evidence="1">
        <name>Mg(2+)</name>
        <dbReference type="ChEBI" id="CHEBI:18420"/>
    </cofactor>
</comment>
<comment type="caution">
    <text evidence="9">The sequence shown here is derived from an EMBL/GenBank/DDBJ whole genome shotgun (WGS) entry which is preliminary data.</text>
</comment>
<dbReference type="GO" id="GO:0046872">
    <property type="term" value="F:metal ion binding"/>
    <property type="evidence" value="ECO:0007669"/>
    <property type="project" value="UniProtKB-KW"/>
</dbReference>
<evidence type="ECO:0000256" key="3">
    <source>
        <dbReference type="ARBA" id="ARBA00022694"/>
    </source>
</evidence>
<dbReference type="SUPFAM" id="SSF81891">
    <property type="entry name" value="Poly A polymerase C-terminal region-like"/>
    <property type="match status" value="1"/>
</dbReference>
<feature type="non-terminal residue" evidence="9">
    <location>
        <position position="1"/>
    </location>
</feature>
<evidence type="ECO:0000256" key="8">
    <source>
        <dbReference type="ARBA" id="ARBA00022884"/>
    </source>
</evidence>
<evidence type="ECO:0000256" key="4">
    <source>
        <dbReference type="ARBA" id="ARBA00022695"/>
    </source>
</evidence>
<keyword evidence="7" id="KW-0460">Magnesium</keyword>
<dbReference type="GO" id="GO:0008033">
    <property type="term" value="P:tRNA processing"/>
    <property type="evidence" value="ECO:0007669"/>
    <property type="project" value="UniProtKB-KW"/>
</dbReference>
<keyword evidence="6" id="KW-0547">Nucleotide-binding</keyword>
<keyword evidence="4" id="KW-0808">Transferase</keyword>
<dbReference type="GO" id="GO:0016779">
    <property type="term" value="F:nucleotidyltransferase activity"/>
    <property type="evidence" value="ECO:0007669"/>
    <property type="project" value="UniProtKB-KW"/>
</dbReference>
<reference evidence="9 10" key="1">
    <citation type="journal article" date="2018" name="Nat. Biotechnol.">
        <title>A standardized bacterial taxonomy based on genome phylogeny substantially revises the tree of life.</title>
        <authorList>
            <person name="Parks D.H."/>
            <person name="Chuvochina M."/>
            <person name="Waite D.W."/>
            <person name="Rinke C."/>
            <person name="Skarshewski A."/>
            <person name="Chaumeil P.A."/>
            <person name="Hugenholtz P."/>
        </authorList>
    </citation>
    <scope>NUCLEOTIDE SEQUENCE [LARGE SCALE GENOMIC DNA]</scope>
    <source>
        <strain evidence="9">UBA10948</strain>
    </source>
</reference>
<dbReference type="GO" id="GO:0000166">
    <property type="term" value="F:nucleotide binding"/>
    <property type="evidence" value="ECO:0007669"/>
    <property type="project" value="UniProtKB-KW"/>
</dbReference>
<evidence type="ECO:0000256" key="7">
    <source>
        <dbReference type="ARBA" id="ARBA00022842"/>
    </source>
</evidence>
<feature type="non-terminal residue" evidence="9">
    <location>
        <position position="75"/>
    </location>
</feature>
<keyword evidence="8" id="KW-0694">RNA-binding</keyword>
<keyword evidence="5" id="KW-0479">Metal-binding</keyword>
<evidence type="ECO:0000256" key="6">
    <source>
        <dbReference type="ARBA" id="ARBA00022741"/>
    </source>
</evidence>
<dbReference type="AlphaFoldDB" id="A0A354Z0A5"/>
<evidence type="ECO:0000313" key="9">
    <source>
        <dbReference type="EMBL" id="HBK53892.1"/>
    </source>
</evidence>
<accession>A0A354Z0A5</accession>
<evidence type="ECO:0000256" key="5">
    <source>
        <dbReference type="ARBA" id="ARBA00022723"/>
    </source>
</evidence>
<dbReference type="Proteomes" id="UP000263273">
    <property type="component" value="Unassembled WGS sequence"/>
</dbReference>
<dbReference type="PANTHER" id="PTHR47788:SF1">
    <property type="entry name" value="A-ADDING TRNA NUCLEOTIDYLTRANSFERASE"/>
    <property type="match status" value="1"/>
</dbReference>
<sequence>YFGGRKDLEKGLIRILYNLSFVEDPTRIIRAIRFEQRYKFTIEDDTLRFAKDAIERRLLGKLSYKRIIQELILLL</sequence>
<comment type="similarity">
    <text evidence="2">Belongs to the tRNA nucleotidyltransferase/poly(A) polymerase family.</text>
</comment>
<dbReference type="EMBL" id="DNZF01000177">
    <property type="protein sequence ID" value="HBK53892.1"/>
    <property type="molecule type" value="Genomic_DNA"/>
</dbReference>
<protein>
    <submittedName>
        <fullName evidence="9">Uncharacterized protein</fullName>
    </submittedName>
</protein>
<dbReference type="PANTHER" id="PTHR47788">
    <property type="entry name" value="POLYA POLYMERASE"/>
    <property type="match status" value="1"/>
</dbReference>
<dbReference type="GO" id="GO:0003723">
    <property type="term" value="F:RNA binding"/>
    <property type="evidence" value="ECO:0007669"/>
    <property type="project" value="UniProtKB-KW"/>
</dbReference>
<name>A0A354Z0A5_9FIRM</name>
<gene>
    <name evidence="9" type="ORF">DDZ44_08160</name>
</gene>
<evidence type="ECO:0000256" key="2">
    <source>
        <dbReference type="ARBA" id="ARBA00007265"/>
    </source>
</evidence>
<dbReference type="Gene3D" id="1.10.3090.10">
    <property type="entry name" value="cca-adding enzyme, domain 2"/>
    <property type="match status" value="1"/>
</dbReference>
<organism evidence="9 10">
    <name type="scientific">Syntrophomonas wolfei</name>
    <dbReference type="NCBI Taxonomy" id="863"/>
    <lineage>
        <taxon>Bacteria</taxon>
        <taxon>Bacillati</taxon>
        <taxon>Bacillota</taxon>
        <taxon>Clostridia</taxon>
        <taxon>Eubacteriales</taxon>
        <taxon>Syntrophomonadaceae</taxon>
        <taxon>Syntrophomonas</taxon>
    </lineage>
</organism>
<evidence type="ECO:0000256" key="1">
    <source>
        <dbReference type="ARBA" id="ARBA00001946"/>
    </source>
</evidence>
<dbReference type="InterPro" id="IPR052390">
    <property type="entry name" value="tRNA_nt/polyA_polymerase"/>
</dbReference>
<keyword evidence="3" id="KW-0819">tRNA processing</keyword>
<evidence type="ECO:0000313" key="10">
    <source>
        <dbReference type="Proteomes" id="UP000263273"/>
    </source>
</evidence>